<dbReference type="GO" id="GO:0007018">
    <property type="term" value="P:microtubule-based movement"/>
    <property type="evidence" value="ECO:0007669"/>
    <property type="project" value="InterPro"/>
</dbReference>
<dbReference type="PANTHER" id="PTHR47971">
    <property type="entry name" value="KINESIN-RELATED PROTEIN 6"/>
    <property type="match status" value="1"/>
</dbReference>
<dbReference type="EMBL" id="CAADRP010000569">
    <property type="protein sequence ID" value="VFU30106.1"/>
    <property type="molecule type" value="Genomic_DNA"/>
</dbReference>
<comment type="similarity">
    <text evidence="2">Belongs to the TRAFAC class myosin-kinesin ATPase superfamily. Kinesin family.</text>
</comment>
<dbReference type="InterPro" id="IPR027417">
    <property type="entry name" value="P-loop_NTPase"/>
</dbReference>
<dbReference type="Gene3D" id="3.40.850.10">
    <property type="entry name" value="Kinesin motor domain"/>
    <property type="match status" value="1"/>
</dbReference>
<name>A0A6N2KNC8_SALVM</name>
<gene>
    <name evidence="4" type="ORF">SVIM_LOCUS113622</name>
</gene>
<evidence type="ECO:0000313" key="4">
    <source>
        <dbReference type="EMBL" id="VFU30106.1"/>
    </source>
</evidence>
<dbReference type="PROSITE" id="PS50067">
    <property type="entry name" value="KINESIN_MOTOR_2"/>
    <property type="match status" value="1"/>
</dbReference>
<feature type="domain" description="Kinesin motor" evidence="3">
    <location>
        <begin position="77"/>
        <end position="173"/>
    </location>
</feature>
<evidence type="ECO:0000256" key="1">
    <source>
        <dbReference type="ARBA" id="ARBA00023175"/>
    </source>
</evidence>
<dbReference type="Pfam" id="PF00225">
    <property type="entry name" value="Kinesin"/>
    <property type="match status" value="1"/>
</dbReference>
<sequence>MASSDFGNRSRSSSLRKIGDDQFSPGLFDLHSFDTDLLPELKPLNQAAAAGRGENNNLSKSMSLDKERLNNNNNVAKIKVVVRKRPLNKREMSRKEEDIITIESNSNSNSLTVHETKLKVDLTEYVEKHEFVFDAVLKEGVSNDEVYSQTVQPIGVERLIPCNHFLSKHPKTF</sequence>
<keyword evidence="1" id="KW-0505">Motor protein</keyword>
<dbReference type="InterPro" id="IPR036961">
    <property type="entry name" value="Kinesin_motor_dom_sf"/>
</dbReference>
<reference evidence="4" key="1">
    <citation type="submission" date="2019-03" db="EMBL/GenBank/DDBJ databases">
        <authorList>
            <person name="Mank J."/>
            <person name="Almeida P."/>
        </authorList>
    </citation>
    <scope>NUCLEOTIDE SEQUENCE</scope>
    <source>
        <strain evidence="4">78183</strain>
    </source>
</reference>
<evidence type="ECO:0000259" key="3">
    <source>
        <dbReference type="PROSITE" id="PS50067"/>
    </source>
</evidence>
<organism evidence="4">
    <name type="scientific">Salix viminalis</name>
    <name type="common">Common osier</name>
    <name type="synonym">Basket willow</name>
    <dbReference type="NCBI Taxonomy" id="40686"/>
    <lineage>
        <taxon>Eukaryota</taxon>
        <taxon>Viridiplantae</taxon>
        <taxon>Streptophyta</taxon>
        <taxon>Embryophyta</taxon>
        <taxon>Tracheophyta</taxon>
        <taxon>Spermatophyta</taxon>
        <taxon>Magnoliopsida</taxon>
        <taxon>eudicotyledons</taxon>
        <taxon>Gunneridae</taxon>
        <taxon>Pentapetalae</taxon>
        <taxon>rosids</taxon>
        <taxon>fabids</taxon>
        <taxon>Malpighiales</taxon>
        <taxon>Salicaceae</taxon>
        <taxon>Saliceae</taxon>
        <taxon>Salix</taxon>
    </lineage>
</organism>
<protein>
    <recommendedName>
        <fullName evidence="3">Kinesin motor domain-containing protein</fullName>
    </recommendedName>
</protein>
<accession>A0A6N2KNC8</accession>
<dbReference type="GO" id="GO:0003777">
    <property type="term" value="F:microtubule motor activity"/>
    <property type="evidence" value="ECO:0007669"/>
    <property type="project" value="InterPro"/>
</dbReference>
<dbReference type="GO" id="GO:0007019">
    <property type="term" value="P:microtubule depolymerization"/>
    <property type="evidence" value="ECO:0007669"/>
    <property type="project" value="TreeGrafter"/>
</dbReference>
<dbReference type="GO" id="GO:0005524">
    <property type="term" value="F:ATP binding"/>
    <property type="evidence" value="ECO:0007669"/>
    <property type="project" value="InterPro"/>
</dbReference>
<dbReference type="PANTHER" id="PTHR47971:SF15">
    <property type="entry name" value="KINESIN-LIKE PROTEIN KIN-13B"/>
    <property type="match status" value="1"/>
</dbReference>
<dbReference type="AlphaFoldDB" id="A0A6N2KNC8"/>
<comment type="caution">
    <text evidence="2">Lacks conserved residue(s) required for the propagation of feature annotation.</text>
</comment>
<dbReference type="GO" id="GO:0005874">
    <property type="term" value="C:microtubule"/>
    <property type="evidence" value="ECO:0007669"/>
    <property type="project" value="TreeGrafter"/>
</dbReference>
<dbReference type="InterPro" id="IPR027640">
    <property type="entry name" value="Kinesin-like_fam"/>
</dbReference>
<evidence type="ECO:0000256" key="2">
    <source>
        <dbReference type="PROSITE-ProRule" id="PRU00283"/>
    </source>
</evidence>
<proteinExistence type="inferred from homology"/>
<dbReference type="SUPFAM" id="SSF52540">
    <property type="entry name" value="P-loop containing nucleoside triphosphate hydrolases"/>
    <property type="match status" value="1"/>
</dbReference>
<dbReference type="InterPro" id="IPR001752">
    <property type="entry name" value="Kinesin_motor_dom"/>
</dbReference>
<dbReference type="GO" id="GO:0008017">
    <property type="term" value="F:microtubule binding"/>
    <property type="evidence" value="ECO:0007669"/>
    <property type="project" value="InterPro"/>
</dbReference>